<name>A0ABZ2BW96_9RHOB</name>
<evidence type="ECO:0000256" key="1">
    <source>
        <dbReference type="SAM" id="MobiDB-lite"/>
    </source>
</evidence>
<dbReference type="EMBL" id="CP143423">
    <property type="protein sequence ID" value="WVX49643.1"/>
    <property type="molecule type" value="Genomic_DNA"/>
</dbReference>
<evidence type="ECO:0000313" key="2">
    <source>
        <dbReference type="EMBL" id="WVX49643.1"/>
    </source>
</evidence>
<feature type="region of interest" description="Disordered" evidence="1">
    <location>
        <begin position="1"/>
        <end position="68"/>
    </location>
</feature>
<dbReference type="Proteomes" id="UP001318682">
    <property type="component" value="Chromosome"/>
</dbReference>
<gene>
    <name evidence="2" type="ORF">ROLI_027380</name>
</gene>
<reference evidence="3" key="2">
    <citation type="submission" date="2024-01" db="EMBL/GenBank/DDBJ databases">
        <title>Roseobacter fucihabitans sp. nov., isolated from the brown alga Fucus spiralis.</title>
        <authorList>
            <person name="Hahnke S."/>
            <person name="Berger M."/>
            <person name="Schlingloff A."/>
            <person name="Athale I."/>
            <person name="Neumann-Schaal M."/>
            <person name="Adenaya A."/>
            <person name="Poehlein A."/>
            <person name="Daniel R."/>
            <person name="Pertersen J."/>
            <person name="Brinkhoff T."/>
        </authorList>
    </citation>
    <scope>NUCLEOTIDE SEQUENCE [LARGE SCALE GENOMIC DNA]</scope>
    <source>
        <strain evidence="3">B14</strain>
    </source>
</reference>
<accession>A0ABZ2BW96</accession>
<feature type="compositionally biased region" description="Basic residues" evidence="1">
    <location>
        <begin position="26"/>
        <end position="37"/>
    </location>
</feature>
<organism evidence="2 3">
    <name type="scientific">Roseobacter fucihabitans</name>
    <dbReference type="NCBI Taxonomy" id="1537242"/>
    <lineage>
        <taxon>Bacteria</taxon>
        <taxon>Pseudomonadati</taxon>
        <taxon>Pseudomonadota</taxon>
        <taxon>Alphaproteobacteria</taxon>
        <taxon>Rhodobacterales</taxon>
        <taxon>Roseobacteraceae</taxon>
        <taxon>Roseobacter</taxon>
    </lineage>
</organism>
<sequence>MRGPLAKPSGRPALRFRKNGAPFPILRRKPHSRRGTHTKYTPRSTRRMPPRLHTHKFVPENPKSKACP</sequence>
<keyword evidence="3" id="KW-1185">Reference proteome</keyword>
<reference evidence="2 3" key="1">
    <citation type="submission" date="2015-07" db="EMBL/GenBank/DDBJ databases">
        <authorList>
            <person name="Voget S."/>
            <person name="Dogs M."/>
            <person name="Brinkhoff T.H."/>
            <person name="Daniel R."/>
        </authorList>
    </citation>
    <scope>NUCLEOTIDE SEQUENCE [LARGE SCALE GENOMIC DNA]</scope>
    <source>
        <strain evidence="2 3">B14</strain>
    </source>
</reference>
<protein>
    <submittedName>
        <fullName evidence="2">Uncharacterized protein</fullName>
    </submittedName>
</protein>
<evidence type="ECO:0000313" key="3">
    <source>
        <dbReference type="Proteomes" id="UP001318682"/>
    </source>
</evidence>
<proteinExistence type="predicted"/>
<feature type="compositionally biased region" description="Basic residues" evidence="1">
    <location>
        <begin position="44"/>
        <end position="56"/>
    </location>
</feature>